<dbReference type="EMBL" id="LK023315">
    <property type="protein sequence ID" value="CDS04778.1"/>
    <property type="molecule type" value="Genomic_DNA"/>
</dbReference>
<dbReference type="PANTHER" id="PTHR39477:SF1">
    <property type="entry name" value="BETA-FLANKING PROTEIN"/>
    <property type="match status" value="1"/>
</dbReference>
<name>A0A077WCK7_9FUNG</name>
<feature type="region of interest" description="Disordered" evidence="1">
    <location>
        <begin position="81"/>
        <end position="117"/>
    </location>
</feature>
<dbReference type="InterPro" id="IPR056138">
    <property type="entry name" value="DUF7721"/>
</dbReference>
<accession>A0A077WCK7</accession>
<reference evidence="3" key="1">
    <citation type="journal article" date="2014" name="Genome Announc.">
        <title>De novo whole-genome sequence and genome annotation of Lichtheimia ramosa.</title>
        <authorList>
            <person name="Linde J."/>
            <person name="Schwartze V."/>
            <person name="Binder U."/>
            <person name="Lass-Florl C."/>
            <person name="Voigt K."/>
            <person name="Horn F."/>
        </authorList>
    </citation>
    <scope>NUCLEOTIDE SEQUENCE</scope>
    <source>
        <strain evidence="3">JMRC FSU:6197</strain>
    </source>
</reference>
<dbReference type="PANTHER" id="PTHR39477">
    <property type="entry name" value="CHROMOSOME 8, WHOLE GENOME SHOTGUN SEQUENCE"/>
    <property type="match status" value="1"/>
</dbReference>
<feature type="region of interest" description="Disordered" evidence="1">
    <location>
        <begin position="209"/>
        <end position="234"/>
    </location>
</feature>
<gene>
    <name evidence="3" type="ORF">LRAMOSA07308</name>
</gene>
<protein>
    <recommendedName>
        <fullName evidence="2">DUF7721 domain-containing protein</fullName>
    </recommendedName>
</protein>
<feature type="domain" description="DUF7721" evidence="2">
    <location>
        <begin position="34"/>
        <end position="115"/>
    </location>
</feature>
<organism evidence="3">
    <name type="scientific">Lichtheimia ramosa</name>
    <dbReference type="NCBI Taxonomy" id="688394"/>
    <lineage>
        <taxon>Eukaryota</taxon>
        <taxon>Fungi</taxon>
        <taxon>Fungi incertae sedis</taxon>
        <taxon>Mucoromycota</taxon>
        <taxon>Mucoromycotina</taxon>
        <taxon>Mucoromycetes</taxon>
        <taxon>Mucorales</taxon>
        <taxon>Lichtheimiaceae</taxon>
        <taxon>Lichtheimia</taxon>
    </lineage>
</organism>
<dbReference type="OrthoDB" id="2290255at2759"/>
<evidence type="ECO:0000313" key="3">
    <source>
        <dbReference type="EMBL" id="CDS04778.1"/>
    </source>
</evidence>
<evidence type="ECO:0000256" key="1">
    <source>
        <dbReference type="SAM" id="MobiDB-lite"/>
    </source>
</evidence>
<dbReference type="AlphaFoldDB" id="A0A077WCK7"/>
<dbReference type="Pfam" id="PF24845">
    <property type="entry name" value="DUF7721"/>
    <property type="match status" value="1"/>
</dbReference>
<feature type="region of interest" description="Disordered" evidence="1">
    <location>
        <begin position="1"/>
        <end position="34"/>
    </location>
</feature>
<proteinExistence type="predicted"/>
<sequence>MSGYGEASSYQGGEAASYQGGGQADPYGTMGDAHKSVTHYASQHAGSDEEDHSVFSSVISNLMNKDDHLDTNDDELEHAKNSRQRIYQDGEEATSPRDIGSAAAAEAMEKHRSNGESGGMNALLGMAMGEAAKLFAKQGGGSGSAGKTEAIQQAAMMVMKMYASKQGGSGSSGSSGGGLGSVMSLLAAAQGGSGGGSSGGLGGMVSSVLGGGGSDHKQSSGGSDLASKLIGKFL</sequence>
<evidence type="ECO:0000259" key="2">
    <source>
        <dbReference type="Pfam" id="PF24845"/>
    </source>
</evidence>